<evidence type="ECO:0000313" key="2">
    <source>
        <dbReference type="Proteomes" id="UP000696280"/>
    </source>
</evidence>
<dbReference type="PANTHER" id="PTHR34494">
    <property type="entry name" value="PROTEIN CBG25024"/>
    <property type="match status" value="1"/>
</dbReference>
<proteinExistence type="predicted"/>
<reference evidence="1" key="1">
    <citation type="submission" date="2021-07" db="EMBL/GenBank/DDBJ databases">
        <authorList>
            <person name="Durling M."/>
        </authorList>
    </citation>
    <scope>NUCLEOTIDE SEQUENCE</scope>
</reference>
<sequence>MQSETSPLTISNTKSKLSTAFTKNGTITQFAEKIPLVGHLTATVQALSGNPSQAKRALATSTNGLVVAAGAVGGYILAGPPGSMVGGALGSAVGIGVEYGIAQTIKDMDIREMVGDVSLGRFARSMAFDGFLSGLTS</sequence>
<accession>A0A9N9PSZ2</accession>
<dbReference type="EMBL" id="CAJVRL010000083">
    <property type="protein sequence ID" value="CAG8958581.1"/>
    <property type="molecule type" value="Genomic_DNA"/>
</dbReference>
<evidence type="ECO:0000313" key="1">
    <source>
        <dbReference type="EMBL" id="CAG8958581.1"/>
    </source>
</evidence>
<dbReference type="OrthoDB" id="2441380at2759"/>
<dbReference type="Proteomes" id="UP000696280">
    <property type="component" value="Unassembled WGS sequence"/>
</dbReference>
<gene>
    <name evidence="1" type="ORF">HYFRA_00009898</name>
</gene>
<dbReference type="AlphaFoldDB" id="A0A9N9PSZ2"/>
<comment type="caution">
    <text evidence="1">The sequence shown here is derived from an EMBL/GenBank/DDBJ whole genome shotgun (WGS) entry which is preliminary data.</text>
</comment>
<dbReference type="PANTHER" id="PTHR34494:SF1">
    <property type="entry name" value="PROTEIN CBG25024"/>
    <property type="match status" value="1"/>
</dbReference>
<keyword evidence="2" id="KW-1185">Reference proteome</keyword>
<name>A0A9N9PSZ2_9HELO</name>
<organism evidence="1 2">
    <name type="scientific">Hymenoscyphus fraxineus</name>
    <dbReference type="NCBI Taxonomy" id="746836"/>
    <lineage>
        <taxon>Eukaryota</taxon>
        <taxon>Fungi</taxon>
        <taxon>Dikarya</taxon>
        <taxon>Ascomycota</taxon>
        <taxon>Pezizomycotina</taxon>
        <taxon>Leotiomycetes</taxon>
        <taxon>Helotiales</taxon>
        <taxon>Helotiaceae</taxon>
        <taxon>Hymenoscyphus</taxon>
    </lineage>
</organism>
<protein>
    <submittedName>
        <fullName evidence="1">Uncharacterized protein</fullName>
    </submittedName>
</protein>